<dbReference type="AlphaFoldDB" id="A0ABD3AED9"/>
<dbReference type="FunFam" id="3.60.15.10:FF:000039">
    <property type="entry name" value="DNA repair metallo-beta-lactamase family protein"/>
    <property type="match status" value="1"/>
</dbReference>
<name>A0ABD3AED9_9GENT</name>
<keyword evidence="4" id="KW-0234">DNA repair</keyword>
<reference evidence="7 8" key="1">
    <citation type="submission" date="2024-11" db="EMBL/GenBank/DDBJ databases">
        <title>A near-complete genome assembly of Cinchona calisaya.</title>
        <authorList>
            <person name="Lian D.C."/>
            <person name="Zhao X.W."/>
            <person name="Wei L."/>
        </authorList>
    </citation>
    <scope>NUCLEOTIDE SEQUENCE [LARGE SCALE GENOMIC DNA]</scope>
    <source>
        <tissue evidence="7">Nenye</tissue>
    </source>
</reference>
<accession>A0ABD3AED9</accession>
<dbReference type="InterPro" id="IPR011084">
    <property type="entry name" value="DRMBL"/>
</dbReference>
<sequence length="408" mass="46633">MPIEMPRRLPFSVDTWSQNSNIKRHHFLTHAHKDHSQGIVTHASYPIYSTLFTKALVLRYYPQLDDVLFVGIEVGKTLIVDDPDGNFAVTAFDANHCPGAVMFLFEGRFGNILHTGDCRLTPECLQSLPEKYVGKKGKAPRSQFDYVFLDCTFGWSPLKMPSKESAVQQVVNCIWKHPDAPMVYLTCDLLGQEEILVGVSQTFGCKLYVDNEKNPECYQALELTVPGILSRDSSCRFQLFDGFPKLCERAETKIAEACANFQHEPLIIRPSAQWYACEEEGNSEAENRKKGIYGQAVRDMSGVWHVCYSMHSSREELKWALQLLAPKWVVSTTPSCRAMELEYVKKHCFNTRKTLDNFHFELVDINMQDSSAPEVSIKCLIWLPLKQLANMIQTISPYQRILQLQKYQ</sequence>
<evidence type="ECO:0000313" key="7">
    <source>
        <dbReference type="EMBL" id="KAL3528078.1"/>
    </source>
</evidence>
<protein>
    <recommendedName>
        <fullName evidence="6">DNA repair metallo-beta-lactamase domain-containing protein</fullName>
    </recommendedName>
</protein>
<organism evidence="7 8">
    <name type="scientific">Cinchona calisaya</name>
    <dbReference type="NCBI Taxonomy" id="153742"/>
    <lineage>
        <taxon>Eukaryota</taxon>
        <taxon>Viridiplantae</taxon>
        <taxon>Streptophyta</taxon>
        <taxon>Embryophyta</taxon>
        <taxon>Tracheophyta</taxon>
        <taxon>Spermatophyta</taxon>
        <taxon>Magnoliopsida</taxon>
        <taxon>eudicotyledons</taxon>
        <taxon>Gunneridae</taxon>
        <taxon>Pentapetalae</taxon>
        <taxon>asterids</taxon>
        <taxon>lamiids</taxon>
        <taxon>Gentianales</taxon>
        <taxon>Rubiaceae</taxon>
        <taxon>Cinchonoideae</taxon>
        <taxon>Cinchoneae</taxon>
        <taxon>Cinchona</taxon>
    </lineage>
</organism>
<proteinExistence type="inferred from homology"/>
<dbReference type="Gene3D" id="3.40.50.12650">
    <property type="match status" value="1"/>
</dbReference>
<evidence type="ECO:0000313" key="8">
    <source>
        <dbReference type="Proteomes" id="UP001630127"/>
    </source>
</evidence>
<feature type="domain" description="DNA repair metallo-beta-lactamase" evidence="6">
    <location>
        <begin position="229"/>
        <end position="336"/>
    </location>
</feature>
<evidence type="ECO:0000256" key="4">
    <source>
        <dbReference type="ARBA" id="ARBA00023204"/>
    </source>
</evidence>
<comment type="similarity">
    <text evidence="2">Belongs to the DNA repair metallo-beta-lactamase (DRMBL) family.</text>
</comment>
<dbReference type="GO" id="GO:0006281">
    <property type="term" value="P:DNA repair"/>
    <property type="evidence" value="ECO:0007669"/>
    <property type="project" value="UniProtKB-KW"/>
</dbReference>
<keyword evidence="3" id="KW-0227">DNA damage</keyword>
<evidence type="ECO:0000256" key="5">
    <source>
        <dbReference type="ARBA" id="ARBA00023242"/>
    </source>
</evidence>
<comment type="caution">
    <text evidence="7">The sequence shown here is derived from an EMBL/GenBank/DDBJ whole genome shotgun (WGS) entry which is preliminary data.</text>
</comment>
<dbReference type="Gene3D" id="3.60.15.10">
    <property type="entry name" value="Ribonuclease Z/Hydroxyacylglutathione hydrolase-like"/>
    <property type="match status" value="1"/>
</dbReference>
<dbReference type="Proteomes" id="UP001630127">
    <property type="component" value="Unassembled WGS sequence"/>
</dbReference>
<evidence type="ECO:0000256" key="3">
    <source>
        <dbReference type="ARBA" id="ARBA00022763"/>
    </source>
</evidence>
<dbReference type="SUPFAM" id="SSF56281">
    <property type="entry name" value="Metallo-hydrolase/oxidoreductase"/>
    <property type="match status" value="1"/>
</dbReference>
<dbReference type="EMBL" id="JBJUIK010000005">
    <property type="protein sequence ID" value="KAL3528078.1"/>
    <property type="molecule type" value="Genomic_DNA"/>
</dbReference>
<keyword evidence="8" id="KW-1185">Reference proteome</keyword>
<dbReference type="InterPro" id="IPR036866">
    <property type="entry name" value="RibonucZ/Hydroxyglut_hydro"/>
</dbReference>
<evidence type="ECO:0000256" key="2">
    <source>
        <dbReference type="ARBA" id="ARBA00010304"/>
    </source>
</evidence>
<gene>
    <name evidence="7" type="ORF">ACH5RR_012734</name>
</gene>
<keyword evidence="5" id="KW-0539">Nucleus</keyword>
<dbReference type="PANTHER" id="PTHR23240">
    <property type="entry name" value="DNA CROSS-LINK REPAIR PROTEIN PSO2/SNM1-RELATED"/>
    <property type="match status" value="1"/>
</dbReference>
<dbReference type="GO" id="GO:0005634">
    <property type="term" value="C:nucleus"/>
    <property type="evidence" value="ECO:0007669"/>
    <property type="project" value="UniProtKB-SubCell"/>
</dbReference>
<comment type="subcellular location">
    <subcellularLocation>
        <location evidence="1">Nucleus</location>
    </subcellularLocation>
</comment>
<evidence type="ECO:0000259" key="6">
    <source>
        <dbReference type="Pfam" id="PF07522"/>
    </source>
</evidence>
<dbReference type="FunFam" id="3.40.50.12650:FF:000005">
    <property type="entry name" value="DNA repair metallo-beta-lactamase family protein"/>
    <property type="match status" value="1"/>
</dbReference>
<evidence type="ECO:0000256" key="1">
    <source>
        <dbReference type="ARBA" id="ARBA00004123"/>
    </source>
</evidence>
<dbReference type="PANTHER" id="PTHR23240:SF31">
    <property type="entry name" value="DNA REPAIR METALLO-BETA-LACTAMASE FAMILY PROTEIN"/>
    <property type="match status" value="1"/>
</dbReference>
<dbReference type="Pfam" id="PF07522">
    <property type="entry name" value="DRMBL"/>
    <property type="match status" value="1"/>
</dbReference>